<dbReference type="HOGENOM" id="CLU_1127596_0_0_11"/>
<feature type="region of interest" description="Disordered" evidence="1">
    <location>
        <begin position="244"/>
        <end position="279"/>
    </location>
</feature>
<evidence type="ECO:0000313" key="3">
    <source>
        <dbReference type="Proteomes" id="UP000031928"/>
    </source>
</evidence>
<evidence type="ECO:0000313" key="2">
    <source>
        <dbReference type="EMBL" id="AJK69354.1"/>
    </source>
</evidence>
<organism evidence="2 3">
    <name type="scientific">Corynebacterium marinum DSM 44953</name>
    <dbReference type="NCBI Taxonomy" id="1224162"/>
    <lineage>
        <taxon>Bacteria</taxon>
        <taxon>Bacillati</taxon>
        <taxon>Actinomycetota</taxon>
        <taxon>Actinomycetes</taxon>
        <taxon>Mycobacteriales</taxon>
        <taxon>Corynebacteriaceae</taxon>
        <taxon>Corynebacterium</taxon>
    </lineage>
</organism>
<proteinExistence type="predicted"/>
<name>A0A0B6TT12_9CORY</name>
<dbReference type="EMBL" id="CP007790">
    <property type="protein sequence ID" value="AJK69354.1"/>
    <property type="molecule type" value="Genomic_DNA"/>
</dbReference>
<evidence type="ECO:0000256" key="1">
    <source>
        <dbReference type="SAM" id="MobiDB-lite"/>
    </source>
</evidence>
<gene>
    <name evidence="2" type="ORF">B840_08780</name>
</gene>
<dbReference type="RefSeq" id="WP_042621830.1">
    <property type="nucleotide sequence ID" value="NZ_CP007790.1"/>
</dbReference>
<protein>
    <submittedName>
        <fullName evidence="2">Uncharacterized protein</fullName>
    </submittedName>
</protein>
<reference evidence="2 3" key="1">
    <citation type="submission" date="2014-05" db="EMBL/GenBank/DDBJ databases">
        <title>Complete genome sequence of Corynebacterium marinum DSM 44953.</title>
        <authorList>
            <person name="Schaffert L."/>
            <person name="Albersmeier A."/>
            <person name="Kalinowski J."/>
            <person name="Ruckert C."/>
        </authorList>
    </citation>
    <scope>NUCLEOTIDE SEQUENCE [LARGE SCALE GENOMIC DNA]</scope>
    <source>
        <strain evidence="2 3">DSM 44953</strain>
    </source>
</reference>
<dbReference type="AlphaFoldDB" id="A0A0B6TT12"/>
<dbReference type="OrthoDB" id="4403374at2"/>
<accession>A0A0B6TT12</accession>
<dbReference type="KEGG" id="cmq:B840_08780"/>
<feature type="compositionally biased region" description="Basic and acidic residues" evidence="1">
    <location>
        <begin position="267"/>
        <end position="279"/>
    </location>
</feature>
<sequence>MGFWNRLIGTSGAERIVDARAAGSRTPRHWRADEKHADLCCDPRVAAQTLLMAMDNAAELGFVPRREITVDDIDFDFYNGAEGFRLEHLSALLRLREDDGTPVFPRTVHFDPECVESNDAYVNLLWRVAEAAGSTDRFTQVHSDLHFGPFFSKQPVGELHYHLDGEPVRLDVAVEGEWADPEVVRQICKDATPEGHRWVATGDFAVHVWVPEERADEIARIFASEDTAAEARLAGLLYEERHHGPHRHHEHAGAAHEEPEEAAQQDPEGRRDDSGPRPD</sequence>
<dbReference type="Proteomes" id="UP000031928">
    <property type="component" value="Chromosome"/>
</dbReference>
<dbReference type="STRING" id="1224162.B840_08780"/>
<keyword evidence="3" id="KW-1185">Reference proteome</keyword>